<dbReference type="AlphaFoldDB" id="A0A444ZZA2"/>
<protein>
    <submittedName>
        <fullName evidence="2">Uncharacterized protein</fullName>
    </submittedName>
</protein>
<keyword evidence="3" id="KW-1185">Reference proteome</keyword>
<feature type="region of interest" description="Disordered" evidence="1">
    <location>
        <begin position="73"/>
        <end position="95"/>
    </location>
</feature>
<dbReference type="EMBL" id="SDMP01000013">
    <property type="protein sequence ID" value="RYR19499.1"/>
    <property type="molecule type" value="Genomic_DNA"/>
</dbReference>
<sequence length="95" mass="10780">MARYENPLIVELDIAAWEEFKLIEHGVARLWEQTSGEPGEVVPDSMEKDDVVSGDSSDQADFARQNAFILSYDLNKTPEENEGSYGRMSPEKRNE</sequence>
<gene>
    <name evidence="2" type="ORF">Ahy_B03g064282</name>
</gene>
<comment type="caution">
    <text evidence="2">The sequence shown here is derived from an EMBL/GenBank/DDBJ whole genome shotgun (WGS) entry which is preliminary data.</text>
</comment>
<accession>A0A444ZZA2</accession>
<evidence type="ECO:0000313" key="3">
    <source>
        <dbReference type="Proteomes" id="UP000289738"/>
    </source>
</evidence>
<evidence type="ECO:0000256" key="1">
    <source>
        <dbReference type="SAM" id="MobiDB-lite"/>
    </source>
</evidence>
<reference evidence="2 3" key="1">
    <citation type="submission" date="2019-01" db="EMBL/GenBank/DDBJ databases">
        <title>Sequencing of cultivated peanut Arachis hypogaea provides insights into genome evolution and oil improvement.</title>
        <authorList>
            <person name="Chen X."/>
        </authorList>
    </citation>
    <scope>NUCLEOTIDE SEQUENCE [LARGE SCALE GENOMIC DNA]</scope>
    <source>
        <strain evidence="3">cv. Fuhuasheng</strain>
        <tissue evidence="2">Leaves</tissue>
    </source>
</reference>
<dbReference type="Proteomes" id="UP000289738">
    <property type="component" value="Chromosome B03"/>
</dbReference>
<organism evidence="2 3">
    <name type="scientific">Arachis hypogaea</name>
    <name type="common">Peanut</name>
    <dbReference type="NCBI Taxonomy" id="3818"/>
    <lineage>
        <taxon>Eukaryota</taxon>
        <taxon>Viridiplantae</taxon>
        <taxon>Streptophyta</taxon>
        <taxon>Embryophyta</taxon>
        <taxon>Tracheophyta</taxon>
        <taxon>Spermatophyta</taxon>
        <taxon>Magnoliopsida</taxon>
        <taxon>eudicotyledons</taxon>
        <taxon>Gunneridae</taxon>
        <taxon>Pentapetalae</taxon>
        <taxon>rosids</taxon>
        <taxon>fabids</taxon>
        <taxon>Fabales</taxon>
        <taxon>Fabaceae</taxon>
        <taxon>Papilionoideae</taxon>
        <taxon>50 kb inversion clade</taxon>
        <taxon>dalbergioids sensu lato</taxon>
        <taxon>Dalbergieae</taxon>
        <taxon>Pterocarpus clade</taxon>
        <taxon>Arachis</taxon>
    </lineage>
</organism>
<feature type="region of interest" description="Disordered" evidence="1">
    <location>
        <begin position="34"/>
        <end position="60"/>
    </location>
</feature>
<name>A0A444ZZA2_ARAHY</name>
<proteinExistence type="predicted"/>
<evidence type="ECO:0000313" key="2">
    <source>
        <dbReference type="EMBL" id="RYR19499.1"/>
    </source>
</evidence>